<dbReference type="AlphaFoldDB" id="A0A0F5QAK6"/>
<dbReference type="STRING" id="1293439.WH87_10200"/>
<name>A0A0F5QAK6_9HYPH</name>
<accession>A0A0F5QAK6</accession>
<keyword evidence="2" id="KW-1185">Reference proteome</keyword>
<gene>
    <name evidence="1" type="ORF">WH87_10200</name>
</gene>
<dbReference type="Proteomes" id="UP000033411">
    <property type="component" value="Unassembled WGS sequence"/>
</dbReference>
<evidence type="ECO:0000313" key="2">
    <source>
        <dbReference type="Proteomes" id="UP000033411"/>
    </source>
</evidence>
<comment type="caution">
    <text evidence="1">The sequence shown here is derived from an EMBL/GenBank/DDBJ whole genome shotgun (WGS) entry which is preliminary data.</text>
</comment>
<dbReference type="PATRIC" id="fig|1293439.3.peg.1622"/>
<proteinExistence type="predicted"/>
<sequence>MLAAVPSEADKRLELFRLALLLSSRDSSALPPRLSEYFDLLLRQAQSLVRNPEEISAAQLPQAMQLASELMSNCELTAALSEVRSAKDLSPTVAKRALSTLEPVLAPAD</sequence>
<protein>
    <submittedName>
        <fullName evidence="1">Uncharacterized protein</fullName>
    </submittedName>
</protein>
<reference evidence="1 2" key="1">
    <citation type="submission" date="2015-03" db="EMBL/GenBank/DDBJ databases">
        <authorList>
            <person name="Lepp D."/>
            <person name="Hassan Y.I."/>
            <person name="Li X.-Z."/>
            <person name="Zhou T."/>
        </authorList>
    </citation>
    <scope>NUCLEOTIDE SEQUENCE [LARGE SCALE GENOMIC DNA]</scope>
    <source>
        <strain evidence="1 2">E84</strain>
    </source>
</reference>
<dbReference type="EMBL" id="LANJ01000016">
    <property type="protein sequence ID" value="KKC38000.1"/>
    <property type="molecule type" value="Genomic_DNA"/>
</dbReference>
<evidence type="ECO:0000313" key="1">
    <source>
        <dbReference type="EMBL" id="KKC38000.1"/>
    </source>
</evidence>
<organism evidence="1 2">
    <name type="scientific">Devosia epidermidihirudinis</name>
    <dbReference type="NCBI Taxonomy" id="1293439"/>
    <lineage>
        <taxon>Bacteria</taxon>
        <taxon>Pseudomonadati</taxon>
        <taxon>Pseudomonadota</taxon>
        <taxon>Alphaproteobacteria</taxon>
        <taxon>Hyphomicrobiales</taxon>
        <taxon>Devosiaceae</taxon>
        <taxon>Devosia</taxon>
    </lineage>
</organism>